<dbReference type="Proteomes" id="UP000290189">
    <property type="component" value="Unassembled WGS sequence"/>
</dbReference>
<feature type="transmembrane region" description="Helical" evidence="1">
    <location>
        <begin position="252"/>
        <end position="275"/>
    </location>
</feature>
<sequence>MAVTYWVHSKPFTTAPIVVIALSLSDRFMDLATSSSALQATITSGDYNEVDTIVHSPYLIGVSAIGSVVSVVNVVVGMYKFVQMSLDKNGRLRPIPVLPGFAIGFEILASLIRGVYLTDVALYRGQGTSYDVQRYLLSSSIPFSFACTTLVAVAMFECYHWDKQVRRSQRVKLTMLAMSAFVFLIFDQVVTVLSAVNEHEVLSSAAGVGAFYFVVHIPIVVGFIVYGGRVAKAMTTSIKKLDPESVSRTRRFARRTAISGVVGACALVVEVLFIITSQVSIWGVLVGWMAMLATNSATGFFHIVAFKSKPSCISIRLFSRTSTAHVQNTPVVNVVPQHMGAGAPLNVAK</sequence>
<feature type="transmembrane region" description="Helical" evidence="1">
    <location>
        <begin position="136"/>
        <end position="159"/>
    </location>
</feature>
<keyword evidence="1" id="KW-0812">Transmembrane</keyword>
<keyword evidence="1" id="KW-0472">Membrane</keyword>
<reference evidence="3 5" key="2">
    <citation type="submission" date="2018-03" db="EMBL/GenBank/DDBJ databases">
        <authorList>
            <person name="Fogelqvist J."/>
        </authorList>
    </citation>
    <scope>NUCLEOTIDE SEQUENCE [LARGE SCALE GENOMIC DNA]</scope>
</reference>
<feature type="transmembrane region" description="Helical" evidence="1">
    <location>
        <begin position="97"/>
        <end position="116"/>
    </location>
</feature>
<feature type="transmembrane region" description="Helical" evidence="1">
    <location>
        <begin position="56"/>
        <end position="76"/>
    </location>
</feature>
<evidence type="ECO:0000313" key="3">
    <source>
        <dbReference type="EMBL" id="SPQ93700.1"/>
    </source>
</evidence>
<keyword evidence="4" id="KW-1185">Reference proteome</keyword>
<evidence type="ECO:0000313" key="5">
    <source>
        <dbReference type="Proteomes" id="UP000290189"/>
    </source>
</evidence>
<keyword evidence="1" id="KW-1133">Transmembrane helix</keyword>
<gene>
    <name evidence="2" type="ORF">PBRA_002372</name>
    <name evidence="3" type="ORF">PLBR_LOCUS915</name>
</gene>
<feature type="transmembrane region" description="Helical" evidence="1">
    <location>
        <begin position="210"/>
        <end position="231"/>
    </location>
</feature>
<evidence type="ECO:0000313" key="4">
    <source>
        <dbReference type="Proteomes" id="UP000039324"/>
    </source>
</evidence>
<evidence type="ECO:0000256" key="1">
    <source>
        <dbReference type="SAM" id="Phobius"/>
    </source>
</evidence>
<dbReference type="OrthoDB" id="3658313at2759"/>
<proteinExistence type="predicted"/>
<keyword evidence="3" id="KW-0496">Mitochondrion</keyword>
<dbReference type="Proteomes" id="UP000039324">
    <property type="component" value="Unassembled WGS sequence"/>
</dbReference>
<name>A0A0G4J3P6_PLABS</name>
<reference evidence="2 4" key="1">
    <citation type="submission" date="2015-02" db="EMBL/GenBank/DDBJ databases">
        <authorList>
            <person name="Chooi Y.-H."/>
        </authorList>
    </citation>
    <scope>NUCLEOTIDE SEQUENCE [LARGE SCALE GENOMIC DNA]</scope>
    <source>
        <strain evidence="2">E3</strain>
    </source>
</reference>
<accession>A0A0G4J3P6</accession>
<feature type="transmembrane region" description="Helical" evidence="1">
    <location>
        <begin position="171"/>
        <end position="190"/>
    </location>
</feature>
<evidence type="ECO:0008006" key="6">
    <source>
        <dbReference type="Google" id="ProtNLM"/>
    </source>
</evidence>
<geneLocation type="mitochondrion" evidence="3"/>
<feature type="transmembrane region" description="Helical" evidence="1">
    <location>
        <begin position="281"/>
        <end position="306"/>
    </location>
</feature>
<dbReference type="EMBL" id="CDSF01000122">
    <property type="protein sequence ID" value="CEP02107.1"/>
    <property type="molecule type" value="Genomic_DNA"/>
</dbReference>
<organism evidence="2 4">
    <name type="scientific">Plasmodiophora brassicae</name>
    <name type="common">Clubroot disease agent</name>
    <dbReference type="NCBI Taxonomy" id="37360"/>
    <lineage>
        <taxon>Eukaryota</taxon>
        <taxon>Sar</taxon>
        <taxon>Rhizaria</taxon>
        <taxon>Endomyxa</taxon>
        <taxon>Phytomyxea</taxon>
        <taxon>Plasmodiophorida</taxon>
        <taxon>Plasmodiophoridae</taxon>
        <taxon>Plasmodiophora</taxon>
    </lineage>
</organism>
<dbReference type="AlphaFoldDB" id="A0A0G4J3P6"/>
<evidence type="ECO:0000313" key="2">
    <source>
        <dbReference type="EMBL" id="CEP02107.1"/>
    </source>
</evidence>
<dbReference type="EMBL" id="OVEO01000001">
    <property type="protein sequence ID" value="SPQ93700.1"/>
    <property type="molecule type" value="Genomic_DNA"/>
</dbReference>
<protein>
    <recommendedName>
        <fullName evidence="6">Transmembrane protein</fullName>
    </recommendedName>
</protein>